<dbReference type="EMBL" id="MOBX01000015">
    <property type="protein sequence ID" value="RON78043.1"/>
    <property type="molecule type" value="Genomic_DNA"/>
</dbReference>
<evidence type="ECO:0000313" key="4">
    <source>
        <dbReference type="EMBL" id="RON78043.1"/>
    </source>
</evidence>
<dbReference type="Gene3D" id="1.20.1270.180">
    <property type="match status" value="1"/>
</dbReference>
<evidence type="ECO:0000256" key="2">
    <source>
        <dbReference type="SAM" id="SignalP"/>
    </source>
</evidence>
<dbReference type="Proteomes" id="UP000285378">
    <property type="component" value="Unassembled WGS sequence"/>
</dbReference>
<sequence>MYIKGRCIVSVCALLFFQQTMAAGMDCAKAVTTVEKTICANTGLYELDTQMGEVYRQLMKASVETRPQLKGTQRLWLKTRNECAEDVSCLDQRYREQLKSLQAQWAEAVAHQPTGADKEVLDDLQKRIQTASQNDPEFALERTLASLTLNSAETSFSAEPDADQFANKTHFPKTLPKGVSRSEWTALNATDFEADTAQGPTSFTLLDLDNDGRRDLIIQTYTGGTGLYTFVEIFHRDGDRFTRRTQASDGESLGGSLYSINERGSNQSVNWISIHGKVYAAYRDSGYGIDNVYLLSPWQANQLVPKLTVRYRYQLSIPRTQPDDEHKTTYKLKPDLHRALARGLATIEDDSSDSGQERKPMCPIPPSATDSEEYYGYGAGYYAIEQVADFPVIIGSECFIARMNDWFGAYSAKDGLFAQLTLRKPGEEAQEREYKVNGRRRLTEISTSIGKPEGGAAQ</sequence>
<dbReference type="PANTHER" id="PTHR37549">
    <property type="entry name" value="LIPOPROTEIN LPRI"/>
    <property type="match status" value="1"/>
</dbReference>
<dbReference type="Pfam" id="PF07007">
    <property type="entry name" value="LprI"/>
    <property type="match status" value="1"/>
</dbReference>
<dbReference type="GO" id="GO:0005576">
    <property type="term" value="C:extracellular region"/>
    <property type="evidence" value="ECO:0007669"/>
    <property type="project" value="TreeGrafter"/>
</dbReference>
<feature type="domain" description="Lysozyme inhibitor LprI-like N-terminal" evidence="3">
    <location>
        <begin position="28"/>
        <end position="92"/>
    </location>
</feature>
<evidence type="ECO:0000313" key="5">
    <source>
        <dbReference type="Proteomes" id="UP000285378"/>
    </source>
</evidence>
<reference evidence="4 5" key="1">
    <citation type="submission" date="2016-10" db="EMBL/GenBank/DDBJ databases">
        <title>Comparative genome analysis of multiple Pseudomonas spp. focuses on biocontrol and plant growth promoting traits.</title>
        <authorList>
            <person name="Tao X.-Y."/>
            <person name="Taylor C.G."/>
        </authorList>
    </citation>
    <scope>NUCLEOTIDE SEQUENCE [LARGE SCALE GENOMIC DNA]</scope>
    <source>
        <strain evidence="4 5">28B5</strain>
    </source>
</reference>
<dbReference type="InterPro" id="IPR052755">
    <property type="entry name" value="Lysozyme_Inhibitor_LprI"/>
</dbReference>
<dbReference type="OrthoDB" id="5957809at2"/>
<comment type="caution">
    <text evidence="4">The sequence shown here is derived from an EMBL/GenBank/DDBJ whole genome shotgun (WGS) entry which is preliminary data.</text>
</comment>
<dbReference type="AlphaFoldDB" id="A0A423M7A9"/>
<dbReference type="InterPro" id="IPR028994">
    <property type="entry name" value="Integrin_alpha_N"/>
</dbReference>
<dbReference type="SUPFAM" id="SSF69318">
    <property type="entry name" value="Integrin alpha N-terminal domain"/>
    <property type="match status" value="1"/>
</dbReference>
<protein>
    <recommendedName>
        <fullName evidence="3">Lysozyme inhibitor LprI-like N-terminal domain-containing protein</fullName>
    </recommendedName>
</protein>
<feature type="signal peptide" evidence="2">
    <location>
        <begin position="1"/>
        <end position="22"/>
    </location>
</feature>
<keyword evidence="2" id="KW-0732">Signal</keyword>
<accession>A0A423M7A9</accession>
<dbReference type="PANTHER" id="PTHR37549:SF1">
    <property type="entry name" value="LIPOPROTEIN LPRI"/>
    <property type="match status" value="1"/>
</dbReference>
<evidence type="ECO:0000256" key="1">
    <source>
        <dbReference type="SAM" id="MobiDB-lite"/>
    </source>
</evidence>
<feature type="region of interest" description="Disordered" evidence="1">
    <location>
        <begin position="431"/>
        <end position="458"/>
    </location>
</feature>
<organism evidence="4 5">
    <name type="scientific">Pseudomonas fluorescens</name>
    <dbReference type="NCBI Taxonomy" id="294"/>
    <lineage>
        <taxon>Bacteria</taxon>
        <taxon>Pseudomonadati</taxon>
        <taxon>Pseudomonadota</taxon>
        <taxon>Gammaproteobacteria</taxon>
        <taxon>Pseudomonadales</taxon>
        <taxon>Pseudomonadaceae</taxon>
        <taxon>Pseudomonas</taxon>
    </lineage>
</organism>
<name>A0A423M7A9_PSEFL</name>
<dbReference type="InterPro" id="IPR009739">
    <property type="entry name" value="LprI-like_N"/>
</dbReference>
<gene>
    <name evidence="4" type="ORF">BK670_22635</name>
</gene>
<feature type="chain" id="PRO_5018970732" description="Lysozyme inhibitor LprI-like N-terminal domain-containing protein" evidence="2">
    <location>
        <begin position="23"/>
        <end position="458"/>
    </location>
</feature>
<proteinExistence type="predicted"/>
<evidence type="ECO:0000259" key="3">
    <source>
        <dbReference type="Pfam" id="PF07007"/>
    </source>
</evidence>